<name>A0A2T1NAV9_9FLAO</name>
<accession>A0A2T1NAV9</accession>
<gene>
    <name evidence="5" type="ORF">C7H61_09780</name>
</gene>
<reference evidence="5 6" key="1">
    <citation type="submission" date="2018-03" db="EMBL/GenBank/DDBJ databases">
        <title>Mesoflavibacter sp. HG37 and Mesoflavibacter sp. HG96 sp.nov., two marine bacteria isolated from seawater of Western Pacific Ocean.</title>
        <authorList>
            <person name="Cheng H."/>
            <person name="Wu Y.-H."/>
            <person name="Guo L.-L."/>
            <person name="Xu X.-W."/>
        </authorList>
    </citation>
    <scope>NUCLEOTIDE SEQUENCE [LARGE SCALE GENOMIC DNA]</scope>
    <source>
        <strain evidence="5 6">KCTC 42117</strain>
    </source>
</reference>
<dbReference type="OrthoDB" id="9771846at2"/>
<dbReference type="InterPro" id="IPR001173">
    <property type="entry name" value="Glyco_trans_2-like"/>
</dbReference>
<dbReference type="CDD" id="cd04186">
    <property type="entry name" value="GT_2_like_c"/>
    <property type="match status" value="1"/>
</dbReference>
<organism evidence="5 6">
    <name type="scientific">Mesoflavibacter zeaxanthinifaciens subsp. sabulilitoris</name>
    <dbReference type="NCBI Taxonomy" id="1520893"/>
    <lineage>
        <taxon>Bacteria</taxon>
        <taxon>Pseudomonadati</taxon>
        <taxon>Bacteroidota</taxon>
        <taxon>Flavobacteriia</taxon>
        <taxon>Flavobacteriales</taxon>
        <taxon>Flavobacteriaceae</taxon>
        <taxon>Mesoflavibacter</taxon>
    </lineage>
</organism>
<dbReference type="PANTHER" id="PTHR43179:SF12">
    <property type="entry name" value="GALACTOFURANOSYLTRANSFERASE GLFT2"/>
    <property type="match status" value="1"/>
</dbReference>
<evidence type="ECO:0000256" key="2">
    <source>
        <dbReference type="ARBA" id="ARBA00022676"/>
    </source>
</evidence>
<keyword evidence="3 5" id="KW-0808">Transferase</keyword>
<evidence type="ECO:0000256" key="3">
    <source>
        <dbReference type="ARBA" id="ARBA00022679"/>
    </source>
</evidence>
<sequence length="308" mass="35424">MTTVDVSIITVNYNNAKLTLDFVNSLVAKFPKNYTYEVIVIDNASTEPLSLQLETTFKAINYPVIFHKSAINLGFGAGNMLGVQFAKGKYLAFINNDVIITEDCFSPLIDYLKVNDDVAVCSPQQLNIDNKPVIGFDYFQGFRKELFGRSFIEKFIKNHPKRKDLPYKTPFQVPALQGCFMFFKAEVFANIGGFDTNLFLYFEEMDLCFRLKQLGYKSVLVPTSTFKHLESATVKANPLIKQELMISRLYIYRKNYSYLKYKCLQFIILLKLALKALTSKNRAKLFWIVFQGAPLKYSLKQKQQIVLK</sequence>
<dbReference type="InterPro" id="IPR029044">
    <property type="entry name" value="Nucleotide-diphossugar_trans"/>
</dbReference>
<feature type="domain" description="Glycosyltransferase 2-like" evidence="4">
    <location>
        <begin position="7"/>
        <end position="190"/>
    </location>
</feature>
<comment type="caution">
    <text evidence="5">The sequence shown here is derived from an EMBL/GenBank/DDBJ whole genome shotgun (WGS) entry which is preliminary data.</text>
</comment>
<evidence type="ECO:0000313" key="5">
    <source>
        <dbReference type="EMBL" id="PSG89233.1"/>
    </source>
</evidence>
<dbReference type="EMBL" id="PXOT01000024">
    <property type="protein sequence ID" value="PSG89233.1"/>
    <property type="molecule type" value="Genomic_DNA"/>
</dbReference>
<dbReference type="Gene3D" id="3.90.550.10">
    <property type="entry name" value="Spore Coat Polysaccharide Biosynthesis Protein SpsA, Chain A"/>
    <property type="match status" value="1"/>
</dbReference>
<dbReference type="Proteomes" id="UP000238430">
    <property type="component" value="Unassembled WGS sequence"/>
</dbReference>
<evidence type="ECO:0000259" key="4">
    <source>
        <dbReference type="Pfam" id="PF00535"/>
    </source>
</evidence>
<keyword evidence="2" id="KW-0328">Glycosyltransferase</keyword>
<evidence type="ECO:0000256" key="1">
    <source>
        <dbReference type="ARBA" id="ARBA00006739"/>
    </source>
</evidence>
<dbReference type="AlphaFoldDB" id="A0A2T1NAV9"/>
<dbReference type="RefSeq" id="WP_106679322.1">
    <property type="nucleotide sequence ID" value="NZ_JACHWV010000003.1"/>
</dbReference>
<proteinExistence type="inferred from homology"/>
<protein>
    <submittedName>
        <fullName evidence="5">Glycosyltransferase family 2 protein</fullName>
    </submittedName>
</protein>
<evidence type="ECO:0000313" key="6">
    <source>
        <dbReference type="Proteomes" id="UP000238430"/>
    </source>
</evidence>
<comment type="similarity">
    <text evidence="1">Belongs to the glycosyltransferase 2 family.</text>
</comment>
<dbReference type="SUPFAM" id="SSF53448">
    <property type="entry name" value="Nucleotide-diphospho-sugar transferases"/>
    <property type="match status" value="1"/>
</dbReference>
<dbReference type="GO" id="GO:0016757">
    <property type="term" value="F:glycosyltransferase activity"/>
    <property type="evidence" value="ECO:0007669"/>
    <property type="project" value="UniProtKB-KW"/>
</dbReference>
<dbReference type="PANTHER" id="PTHR43179">
    <property type="entry name" value="RHAMNOSYLTRANSFERASE WBBL"/>
    <property type="match status" value="1"/>
</dbReference>
<keyword evidence="6" id="KW-1185">Reference proteome</keyword>
<dbReference type="Pfam" id="PF00535">
    <property type="entry name" value="Glycos_transf_2"/>
    <property type="match status" value="1"/>
</dbReference>